<dbReference type="AlphaFoldDB" id="A0A550CAU7"/>
<evidence type="ECO:0000256" key="2">
    <source>
        <dbReference type="SAM" id="Phobius"/>
    </source>
</evidence>
<dbReference type="Pfam" id="PF13430">
    <property type="entry name" value="DUF4112"/>
    <property type="match status" value="1"/>
</dbReference>
<feature type="region of interest" description="Disordered" evidence="1">
    <location>
        <begin position="171"/>
        <end position="276"/>
    </location>
</feature>
<keyword evidence="2" id="KW-1133">Transmembrane helix</keyword>
<dbReference type="STRING" id="97359.A0A550CAU7"/>
<keyword evidence="4" id="KW-1185">Reference proteome</keyword>
<feature type="transmembrane region" description="Helical" evidence="2">
    <location>
        <begin position="124"/>
        <end position="143"/>
    </location>
</feature>
<dbReference type="PANTHER" id="PTHR35519:SF2">
    <property type="entry name" value="PH DOMAIN PROTEIN"/>
    <property type="match status" value="1"/>
</dbReference>
<protein>
    <recommendedName>
        <fullName evidence="5">PH domain-containing protein</fullName>
    </recommendedName>
</protein>
<evidence type="ECO:0000256" key="1">
    <source>
        <dbReference type="SAM" id="MobiDB-lite"/>
    </source>
</evidence>
<feature type="transmembrane region" description="Helical" evidence="2">
    <location>
        <begin position="77"/>
        <end position="103"/>
    </location>
</feature>
<evidence type="ECO:0000313" key="3">
    <source>
        <dbReference type="EMBL" id="TRM61918.1"/>
    </source>
</evidence>
<keyword evidence="2" id="KW-0472">Membrane</keyword>
<gene>
    <name evidence="3" type="ORF">BD626DRAFT_459580</name>
</gene>
<name>A0A550CAU7_9AGAR</name>
<reference evidence="3 4" key="1">
    <citation type="journal article" date="2019" name="New Phytol.">
        <title>Comparative genomics reveals unique wood-decay strategies and fruiting body development in the Schizophyllaceae.</title>
        <authorList>
            <person name="Almasi E."/>
            <person name="Sahu N."/>
            <person name="Krizsan K."/>
            <person name="Balint B."/>
            <person name="Kovacs G.M."/>
            <person name="Kiss B."/>
            <person name="Cseklye J."/>
            <person name="Drula E."/>
            <person name="Henrissat B."/>
            <person name="Nagy I."/>
            <person name="Chovatia M."/>
            <person name="Adam C."/>
            <person name="LaButti K."/>
            <person name="Lipzen A."/>
            <person name="Riley R."/>
            <person name="Grigoriev I.V."/>
            <person name="Nagy L.G."/>
        </authorList>
    </citation>
    <scope>NUCLEOTIDE SEQUENCE [LARGE SCALE GENOMIC DNA]</scope>
    <source>
        <strain evidence="3 4">NL-1724</strain>
    </source>
</reference>
<feature type="compositionally biased region" description="Polar residues" evidence="1">
    <location>
        <begin position="214"/>
        <end position="226"/>
    </location>
</feature>
<dbReference type="OrthoDB" id="2103474at2759"/>
<proteinExistence type="predicted"/>
<evidence type="ECO:0000313" key="4">
    <source>
        <dbReference type="Proteomes" id="UP000320762"/>
    </source>
</evidence>
<dbReference type="InterPro" id="IPR025187">
    <property type="entry name" value="DUF4112"/>
</dbReference>
<dbReference type="Proteomes" id="UP000320762">
    <property type="component" value="Unassembled WGS sequence"/>
</dbReference>
<comment type="caution">
    <text evidence="3">The sequence shown here is derived from an EMBL/GenBank/DDBJ whole genome shotgun (WGS) entry which is preliminary data.</text>
</comment>
<accession>A0A550CAU7</accession>
<dbReference type="EMBL" id="VDMD01000015">
    <property type="protein sequence ID" value="TRM61918.1"/>
    <property type="molecule type" value="Genomic_DNA"/>
</dbReference>
<sequence length="276" mass="29869">MSGLMGKAGKMLFERHMESYSPADPMYEEYVDAKGRTKRRRRKIPPGLSKRDAKILKSVQRRAHYLDKGFSMCGMRFGWTFIIGIIPMAGDIVDATLNYTLVVRKARKAELPAWLVRRMLMNNAVSAGVGLIPIAGDIVLAAFKANSRNAALLEEFLRIRGEELLKLQQQGVNPAQASKPTGKLGGKGKGMVAHGVTKADAEQVKPGAGASSRPAPQTMLSTETTTSGKSKKSFKSWFGGGGSQKDKSRGKQLAPVPPVPGDRGRFVENLNDGGGR</sequence>
<organism evidence="3 4">
    <name type="scientific">Schizophyllum amplum</name>
    <dbReference type="NCBI Taxonomy" id="97359"/>
    <lineage>
        <taxon>Eukaryota</taxon>
        <taxon>Fungi</taxon>
        <taxon>Dikarya</taxon>
        <taxon>Basidiomycota</taxon>
        <taxon>Agaricomycotina</taxon>
        <taxon>Agaricomycetes</taxon>
        <taxon>Agaricomycetidae</taxon>
        <taxon>Agaricales</taxon>
        <taxon>Schizophyllaceae</taxon>
        <taxon>Schizophyllum</taxon>
    </lineage>
</organism>
<dbReference type="PANTHER" id="PTHR35519">
    <property type="entry name" value="MEMBRANE PROTEINS"/>
    <property type="match status" value="1"/>
</dbReference>
<keyword evidence="2" id="KW-0812">Transmembrane</keyword>
<evidence type="ECO:0008006" key="5">
    <source>
        <dbReference type="Google" id="ProtNLM"/>
    </source>
</evidence>